<organism evidence="2 3">
    <name type="scientific">Brevundimonas staleyi</name>
    <dbReference type="NCBI Taxonomy" id="74326"/>
    <lineage>
        <taxon>Bacteria</taxon>
        <taxon>Pseudomonadati</taxon>
        <taxon>Pseudomonadota</taxon>
        <taxon>Alphaproteobacteria</taxon>
        <taxon>Caulobacterales</taxon>
        <taxon>Caulobacteraceae</taxon>
        <taxon>Brevundimonas</taxon>
    </lineage>
</organism>
<evidence type="ECO:0000313" key="3">
    <source>
        <dbReference type="Proteomes" id="UP001596152"/>
    </source>
</evidence>
<dbReference type="RefSeq" id="WP_374037006.1">
    <property type="nucleotide sequence ID" value="NZ_CP169082.1"/>
</dbReference>
<accession>A0ABW0FTB3</accession>
<feature type="domain" description="Glycosyltransferase subfamily 4-like N-terminal" evidence="1">
    <location>
        <begin position="46"/>
        <end position="171"/>
    </location>
</feature>
<comment type="caution">
    <text evidence="2">The sequence shown here is derived from an EMBL/GenBank/DDBJ whole genome shotgun (WGS) entry which is preliminary data.</text>
</comment>
<reference evidence="3" key="1">
    <citation type="journal article" date="2019" name="Int. J. Syst. Evol. Microbiol.">
        <title>The Global Catalogue of Microorganisms (GCM) 10K type strain sequencing project: providing services to taxonomists for standard genome sequencing and annotation.</title>
        <authorList>
            <consortium name="The Broad Institute Genomics Platform"/>
            <consortium name="The Broad Institute Genome Sequencing Center for Infectious Disease"/>
            <person name="Wu L."/>
            <person name="Ma J."/>
        </authorList>
    </citation>
    <scope>NUCLEOTIDE SEQUENCE [LARGE SCALE GENOMIC DNA]</scope>
    <source>
        <strain evidence="3">JCM 12125</strain>
    </source>
</reference>
<dbReference type="SUPFAM" id="SSF53756">
    <property type="entry name" value="UDP-Glycosyltransferase/glycogen phosphorylase"/>
    <property type="match status" value="1"/>
</dbReference>
<name>A0ABW0FTB3_9CAUL</name>
<dbReference type="Pfam" id="PF13579">
    <property type="entry name" value="Glyco_trans_4_4"/>
    <property type="match status" value="1"/>
</dbReference>
<proteinExistence type="predicted"/>
<keyword evidence="3" id="KW-1185">Reference proteome</keyword>
<keyword evidence="2" id="KW-0328">Glycosyltransferase</keyword>
<dbReference type="Gene3D" id="3.40.50.2000">
    <property type="entry name" value="Glycogen Phosphorylase B"/>
    <property type="match status" value="2"/>
</dbReference>
<evidence type="ECO:0000259" key="1">
    <source>
        <dbReference type="Pfam" id="PF13579"/>
    </source>
</evidence>
<protein>
    <submittedName>
        <fullName evidence="2">Glycosyltransferase</fullName>
        <ecNumber evidence="2">2.4.-.-</ecNumber>
    </submittedName>
</protein>
<dbReference type="EC" id="2.4.-.-" evidence="2"/>
<sequence length="382" mass="41888">MKIVHVITRFIRGGADENTLFTCNAQAVSGDHIHLIHGGEFSTDMLMQLDRRVIVHCVPSMGRTIRPLDDLISLLSMVVILRKLAPDVVHTHTSKAGVVGRMAAWAARSPTVIHGVHILPYHNVSAWKRAVYLGLERMLAPITHAFVNVSEALRELGVRHGVGRPEQHFVAPSGMDVKRFREARPFSPDERRARLPGTPASAPLMILTAALEPRKRQYAFLEVLAAVRTRVPEARLALLGEGCDEPRLRARVEALGLGQAVHFIGFTDEVARWIASADLCVFASEREGLPRAVIQYVLGGRPVVSTRLPGIEAVLADGEGGYLTDIDRLDDMADPIVQVLTDPALAARMAAAARARDLSAWDQTRMATGLASIYRRCRRGGK</sequence>
<dbReference type="EMBL" id="JBHSLF010000020">
    <property type="protein sequence ID" value="MFC5344431.1"/>
    <property type="molecule type" value="Genomic_DNA"/>
</dbReference>
<keyword evidence="2" id="KW-0808">Transferase</keyword>
<dbReference type="GO" id="GO:0016757">
    <property type="term" value="F:glycosyltransferase activity"/>
    <property type="evidence" value="ECO:0007669"/>
    <property type="project" value="UniProtKB-KW"/>
</dbReference>
<dbReference type="PANTHER" id="PTHR12526:SF630">
    <property type="entry name" value="GLYCOSYLTRANSFERASE"/>
    <property type="match status" value="1"/>
</dbReference>
<dbReference type="Pfam" id="PF13692">
    <property type="entry name" value="Glyco_trans_1_4"/>
    <property type="match status" value="1"/>
</dbReference>
<gene>
    <name evidence="2" type="ORF">ACFPIE_10920</name>
</gene>
<dbReference type="InterPro" id="IPR028098">
    <property type="entry name" value="Glyco_trans_4-like_N"/>
</dbReference>
<dbReference type="Proteomes" id="UP001596152">
    <property type="component" value="Unassembled WGS sequence"/>
</dbReference>
<evidence type="ECO:0000313" key="2">
    <source>
        <dbReference type="EMBL" id="MFC5344431.1"/>
    </source>
</evidence>
<dbReference type="PANTHER" id="PTHR12526">
    <property type="entry name" value="GLYCOSYLTRANSFERASE"/>
    <property type="match status" value="1"/>
</dbReference>